<reference evidence="3 4" key="1">
    <citation type="journal article" date="2016" name="Genome Biol. Evol.">
        <title>Divergent and convergent evolution of fungal pathogenicity.</title>
        <authorList>
            <person name="Shang Y."/>
            <person name="Xiao G."/>
            <person name="Zheng P."/>
            <person name="Cen K."/>
            <person name="Zhan S."/>
            <person name="Wang C."/>
        </authorList>
    </citation>
    <scope>NUCLEOTIDE SEQUENCE [LARGE SCALE GENOMIC DNA]</scope>
    <source>
        <strain evidence="3 4">ARSEF 7405</strain>
    </source>
</reference>
<keyword evidence="2" id="KW-0812">Transmembrane</keyword>
<gene>
    <name evidence="3" type="ORF">AAP_00192</name>
</gene>
<feature type="compositionally biased region" description="Polar residues" evidence="1">
    <location>
        <begin position="1"/>
        <end position="10"/>
    </location>
</feature>
<organism evidence="3 4">
    <name type="scientific">Ascosphaera apis ARSEF 7405</name>
    <dbReference type="NCBI Taxonomy" id="392613"/>
    <lineage>
        <taxon>Eukaryota</taxon>
        <taxon>Fungi</taxon>
        <taxon>Dikarya</taxon>
        <taxon>Ascomycota</taxon>
        <taxon>Pezizomycotina</taxon>
        <taxon>Eurotiomycetes</taxon>
        <taxon>Eurotiomycetidae</taxon>
        <taxon>Onygenales</taxon>
        <taxon>Ascosphaeraceae</taxon>
        <taxon>Ascosphaera</taxon>
    </lineage>
</organism>
<keyword evidence="2" id="KW-0472">Membrane</keyword>
<name>A0A168DN83_9EURO</name>
<evidence type="ECO:0000313" key="3">
    <source>
        <dbReference type="EMBL" id="KZZ97931.1"/>
    </source>
</evidence>
<evidence type="ECO:0000256" key="1">
    <source>
        <dbReference type="SAM" id="MobiDB-lite"/>
    </source>
</evidence>
<protein>
    <submittedName>
        <fullName evidence="3">Uncharacterized protein</fullName>
    </submittedName>
</protein>
<dbReference type="EMBL" id="AZGZ01000001">
    <property type="protein sequence ID" value="KZZ97931.1"/>
    <property type="molecule type" value="Genomic_DNA"/>
</dbReference>
<feature type="transmembrane region" description="Helical" evidence="2">
    <location>
        <begin position="75"/>
        <end position="95"/>
    </location>
</feature>
<keyword evidence="4" id="KW-1185">Reference proteome</keyword>
<feature type="region of interest" description="Disordered" evidence="1">
    <location>
        <begin position="1"/>
        <end position="66"/>
    </location>
</feature>
<dbReference type="Proteomes" id="UP000242877">
    <property type="component" value="Unassembled WGS sequence"/>
</dbReference>
<dbReference type="AlphaFoldDB" id="A0A168DN83"/>
<feature type="compositionally biased region" description="Low complexity" evidence="1">
    <location>
        <begin position="39"/>
        <end position="57"/>
    </location>
</feature>
<comment type="caution">
    <text evidence="3">The sequence shown here is derived from an EMBL/GenBank/DDBJ whole genome shotgun (WGS) entry which is preliminary data.</text>
</comment>
<proteinExistence type="predicted"/>
<evidence type="ECO:0000313" key="4">
    <source>
        <dbReference type="Proteomes" id="UP000242877"/>
    </source>
</evidence>
<accession>A0A168DN83</accession>
<evidence type="ECO:0000256" key="2">
    <source>
        <dbReference type="SAM" id="Phobius"/>
    </source>
</evidence>
<sequence length="108" mass="11296">MQDSAPTQAQHNREGLLVPNGHDEPRSTAAQNQSSDVVADTAAPSASFSSDSSIGGTALRGRSNKPKFHFCPADVLILGLGVSILALQAHVALQFKDSVKSIMLMALP</sequence>
<dbReference type="OrthoDB" id="4207311at2759"/>
<dbReference type="VEuPathDB" id="FungiDB:AAP_00192"/>
<keyword evidence="2" id="KW-1133">Transmembrane helix</keyword>